<organism evidence="1 2">
    <name type="scientific">Pluteus cervinus</name>
    <dbReference type="NCBI Taxonomy" id="181527"/>
    <lineage>
        <taxon>Eukaryota</taxon>
        <taxon>Fungi</taxon>
        <taxon>Dikarya</taxon>
        <taxon>Basidiomycota</taxon>
        <taxon>Agaricomycotina</taxon>
        <taxon>Agaricomycetes</taxon>
        <taxon>Agaricomycetidae</taxon>
        <taxon>Agaricales</taxon>
        <taxon>Pluteineae</taxon>
        <taxon>Pluteaceae</taxon>
        <taxon>Pluteus</taxon>
    </lineage>
</organism>
<reference evidence="1 2" key="1">
    <citation type="journal article" date="2019" name="Nat. Ecol. Evol.">
        <title>Megaphylogeny resolves global patterns of mushroom evolution.</title>
        <authorList>
            <person name="Varga T."/>
            <person name="Krizsan K."/>
            <person name="Foldi C."/>
            <person name="Dima B."/>
            <person name="Sanchez-Garcia M."/>
            <person name="Sanchez-Ramirez S."/>
            <person name="Szollosi G.J."/>
            <person name="Szarkandi J.G."/>
            <person name="Papp V."/>
            <person name="Albert L."/>
            <person name="Andreopoulos W."/>
            <person name="Angelini C."/>
            <person name="Antonin V."/>
            <person name="Barry K.W."/>
            <person name="Bougher N.L."/>
            <person name="Buchanan P."/>
            <person name="Buyck B."/>
            <person name="Bense V."/>
            <person name="Catcheside P."/>
            <person name="Chovatia M."/>
            <person name="Cooper J."/>
            <person name="Damon W."/>
            <person name="Desjardin D."/>
            <person name="Finy P."/>
            <person name="Geml J."/>
            <person name="Haridas S."/>
            <person name="Hughes K."/>
            <person name="Justo A."/>
            <person name="Karasinski D."/>
            <person name="Kautmanova I."/>
            <person name="Kiss B."/>
            <person name="Kocsube S."/>
            <person name="Kotiranta H."/>
            <person name="LaButti K.M."/>
            <person name="Lechner B.E."/>
            <person name="Liimatainen K."/>
            <person name="Lipzen A."/>
            <person name="Lukacs Z."/>
            <person name="Mihaltcheva S."/>
            <person name="Morgado L.N."/>
            <person name="Niskanen T."/>
            <person name="Noordeloos M.E."/>
            <person name="Ohm R.A."/>
            <person name="Ortiz-Santana B."/>
            <person name="Ovrebo C."/>
            <person name="Racz N."/>
            <person name="Riley R."/>
            <person name="Savchenko A."/>
            <person name="Shiryaev A."/>
            <person name="Soop K."/>
            <person name="Spirin V."/>
            <person name="Szebenyi C."/>
            <person name="Tomsovsky M."/>
            <person name="Tulloss R.E."/>
            <person name="Uehling J."/>
            <person name="Grigoriev I.V."/>
            <person name="Vagvolgyi C."/>
            <person name="Papp T."/>
            <person name="Martin F.M."/>
            <person name="Miettinen O."/>
            <person name="Hibbett D.S."/>
            <person name="Nagy L.G."/>
        </authorList>
    </citation>
    <scope>NUCLEOTIDE SEQUENCE [LARGE SCALE GENOMIC DNA]</scope>
    <source>
        <strain evidence="1 2">NL-1719</strain>
    </source>
</reference>
<evidence type="ECO:0000313" key="2">
    <source>
        <dbReference type="Proteomes" id="UP000308600"/>
    </source>
</evidence>
<keyword evidence="2" id="KW-1185">Reference proteome</keyword>
<sequence>MERTLVDIIRSCLFTIAACVYRAIHQNIPDPEATWWQRQWLKTKITLLALLAPEMMIWWAMKQWMGAKVIKDRLNLLFYRHNIWTLTHGHFLQMGGLIRKDNHHVLNPDNLVDLFIKKQIHLDSFRRISQKEIEDHSKGDALSKAVVAVQTTWFVLECLVRLQQNLRLTELEVATLAFAVLNMFTYGFWWHKPLNVLCPIAVDFEPTGTGQEPESIPNPLNLTWRIFFRNQLAQKIYPTARLSTLLNTWKNLRMKEAVSKWWADLMRDIRSDGFWDVISERLIEAYFGAIVERLQGILTVSFHSNALHVPTFYASKIPDRKRELVLYLASLIGMIFGAIHLLSWNSPFHTQTEATLWRISSVILVVQPFLVALTWTLRGIVRRAELRWAQSPIQFLGLGCLVFSSSIGPAAYVLARFCILALAFLTLRTLLPDAFQNITWTTYIPHL</sequence>
<accession>A0ACD3A3U8</accession>
<dbReference type="Proteomes" id="UP000308600">
    <property type="component" value="Unassembled WGS sequence"/>
</dbReference>
<evidence type="ECO:0000313" key="1">
    <source>
        <dbReference type="EMBL" id="TFK60324.1"/>
    </source>
</evidence>
<proteinExistence type="predicted"/>
<gene>
    <name evidence="1" type="ORF">BDN72DRAFT_828976</name>
</gene>
<name>A0ACD3A3U8_9AGAR</name>
<protein>
    <submittedName>
        <fullName evidence="1">Uncharacterized protein</fullName>
    </submittedName>
</protein>
<dbReference type="EMBL" id="ML208792">
    <property type="protein sequence ID" value="TFK60324.1"/>
    <property type="molecule type" value="Genomic_DNA"/>
</dbReference>